<dbReference type="STRING" id="5722.A2DV48"/>
<proteinExistence type="predicted"/>
<dbReference type="FunFam" id="1.25.10.10:FF:000994">
    <property type="entry name" value="HEAT repeat family protein"/>
    <property type="match status" value="1"/>
</dbReference>
<dbReference type="SMR" id="A2DV48"/>
<accession>A2DV48</accession>
<dbReference type="SUPFAM" id="SSF48371">
    <property type="entry name" value="ARM repeat"/>
    <property type="match status" value="1"/>
</dbReference>
<evidence type="ECO:0000313" key="2">
    <source>
        <dbReference type="EMBL" id="EAY15775.1"/>
    </source>
</evidence>
<evidence type="ECO:0000313" key="3">
    <source>
        <dbReference type="Proteomes" id="UP000001542"/>
    </source>
</evidence>
<dbReference type="Gene3D" id="1.25.10.10">
    <property type="entry name" value="Leucine-rich Repeat Variant"/>
    <property type="match status" value="1"/>
</dbReference>
<dbReference type="GO" id="GO:0000159">
    <property type="term" value="C:protein phosphatase type 2A complex"/>
    <property type="evidence" value="ECO:0000318"/>
    <property type="project" value="GO_Central"/>
</dbReference>
<dbReference type="PANTHER" id="PTHR10648:SF4">
    <property type="entry name" value="PROTEIN PHOSPHATASE 2 (FORMERLY 2A), REGULATORY SUBUNIT A, BETA ISOFORM-RELATED"/>
    <property type="match status" value="1"/>
</dbReference>
<dbReference type="Proteomes" id="UP000001542">
    <property type="component" value="Unassembled WGS sequence"/>
</dbReference>
<reference evidence="2" key="2">
    <citation type="journal article" date="2007" name="Science">
        <title>Draft genome sequence of the sexually transmitted pathogen Trichomonas vaginalis.</title>
        <authorList>
            <person name="Carlton J.M."/>
            <person name="Hirt R.P."/>
            <person name="Silva J.C."/>
            <person name="Delcher A.L."/>
            <person name="Schatz M."/>
            <person name="Zhao Q."/>
            <person name="Wortman J.R."/>
            <person name="Bidwell S.L."/>
            <person name="Alsmark U.C.M."/>
            <person name="Besteiro S."/>
            <person name="Sicheritz-Ponten T."/>
            <person name="Noel C.J."/>
            <person name="Dacks J.B."/>
            <person name="Foster P.G."/>
            <person name="Simillion C."/>
            <person name="Van de Peer Y."/>
            <person name="Miranda-Saavedra D."/>
            <person name="Barton G.J."/>
            <person name="Westrop G.D."/>
            <person name="Mueller S."/>
            <person name="Dessi D."/>
            <person name="Fiori P.L."/>
            <person name="Ren Q."/>
            <person name="Paulsen I."/>
            <person name="Zhang H."/>
            <person name="Bastida-Corcuera F.D."/>
            <person name="Simoes-Barbosa A."/>
            <person name="Brown M.T."/>
            <person name="Hayes R.D."/>
            <person name="Mukherjee M."/>
            <person name="Okumura C.Y."/>
            <person name="Schneider R."/>
            <person name="Smith A.J."/>
            <person name="Vanacova S."/>
            <person name="Villalvazo M."/>
            <person name="Haas B.J."/>
            <person name="Pertea M."/>
            <person name="Feldblyum T.V."/>
            <person name="Utterback T.R."/>
            <person name="Shu C.L."/>
            <person name="Osoegawa K."/>
            <person name="de Jong P.J."/>
            <person name="Hrdy I."/>
            <person name="Horvathova L."/>
            <person name="Zubacova Z."/>
            <person name="Dolezal P."/>
            <person name="Malik S.B."/>
            <person name="Logsdon J.M. Jr."/>
            <person name="Henze K."/>
            <person name="Gupta A."/>
            <person name="Wang C.C."/>
            <person name="Dunne R.L."/>
            <person name="Upcroft J.A."/>
            <person name="Upcroft P."/>
            <person name="White O."/>
            <person name="Salzberg S.L."/>
            <person name="Tang P."/>
            <person name="Chiu C.-H."/>
            <person name="Lee Y.-S."/>
            <person name="Embley T.M."/>
            <person name="Coombs G.H."/>
            <person name="Mottram J.C."/>
            <person name="Tachezy J."/>
            <person name="Fraser-Liggett C.M."/>
            <person name="Johnson P.J."/>
        </authorList>
    </citation>
    <scope>NUCLEOTIDE SEQUENCE [LARGE SCALE GENOMIC DNA]</scope>
    <source>
        <strain evidence="2">G3</strain>
    </source>
</reference>
<dbReference type="OMA" id="YSSHILM"/>
<evidence type="ECO:0000256" key="1">
    <source>
        <dbReference type="ARBA" id="ARBA00022737"/>
    </source>
</evidence>
<dbReference type="GO" id="GO:0005634">
    <property type="term" value="C:nucleus"/>
    <property type="evidence" value="ECO:0000318"/>
    <property type="project" value="GO_Central"/>
</dbReference>
<dbReference type="GO" id="GO:0005829">
    <property type="term" value="C:cytosol"/>
    <property type="evidence" value="ECO:0000318"/>
    <property type="project" value="GO_Central"/>
</dbReference>
<dbReference type="EMBL" id="DS113251">
    <property type="protein sequence ID" value="EAY15775.1"/>
    <property type="molecule type" value="Genomic_DNA"/>
</dbReference>
<dbReference type="AlphaFoldDB" id="A2DV48"/>
<dbReference type="InterPro" id="IPR051023">
    <property type="entry name" value="PP2A_Regulatory_Subunit_A"/>
</dbReference>
<dbReference type="GO" id="GO:0019888">
    <property type="term" value="F:protein phosphatase regulator activity"/>
    <property type="evidence" value="ECO:0000318"/>
    <property type="project" value="GO_Central"/>
</dbReference>
<dbReference type="OrthoDB" id="340346at2759"/>
<name>A2DV48_TRIV3</name>
<dbReference type="RefSeq" id="XP_001327998.1">
    <property type="nucleotide sequence ID" value="XM_001327963.1"/>
</dbReference>
<reference evidence="2" key="1">
    <citation type="submission" date="2006-10" db="EMBL/GenBank/DDBJ databases">
        <authorList>
            <person name="Amadeo P."/>
            <person name="Zhao Q."/>
            <person name="Wortman J."/>
            <person name="Fraser-Liggett C."/>
            <person name="Carlton J."/>
        </authorList>
    </citation>
    <scope>NUCLEOTIDE SEQUENCE</scope>
    <source>
        <strain evidence="2">G3</strain>
    </source>
</reference>
<dbReference type="VEuPathDB" id="TrichDB:TVAGG3_0941070"/>
<dbReference type="InterPro" id="IPR016024">
    <property type="entry name" value="ARM-type_fold"/>
</dbReference>
<dbReference type="GO" id="GO:0005737">
    <property type="term" value="C:cytoplasm"/>
    <property type="evidence" value="ECO:0000318"/>
    <property type="project" value="GO_Central"/>
</dbReference>
<dbReference type="InParanoid" id="A2DV48"/>
<dbReference type="VEuPathDB" id="TrichDB:TVAG_188260"/>
<dbReference type="KEGG" id="tva:4773782"/>
<protein>
    <recommendedName>
        <fullName evidence="4">HEAT repeat family protein</fullName>
    </recommendedName>
</protein>
<dbReference type="InterPro" id="IPR011989">
    <property type="entry name" value="ARM-like"/>
</dbReference>
<gene>
    <name evidence="2" type="ORF">TVAG_188260</name>
</gene>
<sequence length="537" mass="59682">MQTLPRTTDESCENIYGMIMNIRKPVMADQLTAVLALPKIAAALGPKRTANELFPYIIETPSFNEKIWLEIINQLPNLQLNKYSNDDLKSILSDVSQISKIESHQIRNSIISAFYIIFQTLDQTQISNILIPQILSMLKSPLATIRSSAIYIYSKICTKLSEANKSTIFREIQGLESDKTPLVRQSLSYSAAIITKTINKVEQDKLLEIMTKFSRDECLSVALPVADYFVSFVATTGRVSEALQVGEDLMIHPNWKVRARFMSQIHDIFSKDTSAEDIFNFISPGLNDSDPEVAAAAAKQVAFYLTISGANIAQAQAALEAAFNDQRPQVVSAGLRSLPTYLSKKNDVDFATKNLTKLAKSDNPDISLAALEVLKCSTIPDDVSTSCITELLKSKEWREREPVVRMLPQLINHPSDSALSVIKLALFDDACAVRSAALDSTVKIASNLGKEWCLKDFIKIFQEGAKSDDYQLRQTAAIAVIDIGIQDSSEVYETMKSLCADPVTNVRYVIAKRLPRNSKLLDLFKNETDQDVKDACT</sequence>
<keyword evidence="3" id="KW-1185">Reference proteome</keyword>
<organism evidence="2 3">
    <name type="scientific">Trichomonas vaginalis (strain ATCC PRA-98 / G3)</name>
    <dbReference type="NCBI Taxonomy" id="412133"/>
    <lineage>
        <taxon>Eukaryota</taxon>
        <taxon>Metamonada</taxon>
        <taxon>Parabasalia</taxon>
        <taxon>Trichomonadida</taxon>
        <taxon>Trichomonadidae</taxon>
        <taxon>Trichomonas</taxon>
    </lineage>
</organism>
<evidence type="ECO:0008006" key="4">
    <source>
        <dbReference type="Google" id="ProtNLM"/>
    </source>
</evidence>
<dbReference type="eggNOG" id="KOG0211">
    <property type="taxonomic scope" value="Eukaryota"/>
</dbReference>
<dbReference type="PANTHER" id="PTHR10648">
    <property type="entry name" value="SERINE/THREONINE-PROTEIN PHOSPHATASE PP2A 65 KDA REGULATORY SUBUNIT"/>
    <property type="match status" value="1"/>
</dbReference>
<keyword evidence="1" id="KW-0677">Repeat</keyword>